<dbReference type="EMBL" id="JATAAI010000045">
    <property type="protein sequence ID" value="KAK1733696.1"/>
    <property type="molecule type" value="Genomic_DNA"/>
</dbReference>
<keyword evidence="2" id="KW-1185">Reference proteome</keyword>
<name>A0AAD8XUP9_9STRA</name>
<reference evidence="1" key="1">
    <citation type="submission" date="2023-06" db="EMBL/GenBank/DDBJ databases">
        <title>Survivors Of The Sea: Transcriptome response of Skeletonema marinoi to long-term dormancy.</title>
        <authorList>
            <person name="Pinder M.I.M."/>
            <person name="Kourtchenko O."/>
            <person name="Robertson E.K."/>
            <person name="Larsson T."/>
            <person name="Maumus F."/>
            <person name="Osuna-Cruz C.M."/>
            <person name="Vancaester E."/>
            <person name="Stenow R."/>
            <person name="Vandepoele K."/>
            <person name="Ploug H."/>
            <person name="Bruchert V."/>
            <person name="Godhe A."/>
            <person name="Topel M."/>
        </authorList>
    </citation>
    <scope>NUCLEOTIDE SEQUENCE</scope>
    <source>
        <strain evidence="1">R05AC</strain>
    </source>
</reference>
<evidence type="ECO:0000313" key="2">
    <source>
        <dbReference type="Proteomes" id="UP001224775"/>
    </source>
</evidence>
<dbReference type="Proteomes" id="UP001224775">
    <property type="component" value="Unassembled WGS sequence"/>
</dbReference>
<accession>A0AAD8XUP9</accession>
<gene>
    <name evidence="1" type="ORF">QTG54_015551</name>
</gene>
<organism evidence="1 2">
    <name type="scientific">Skeletonema marinoi</name>
    <dbReference type="NCBI Taxonomy" id="267567"/>
    <lineage>
        <taxon>Eukaryota</taxon>
        <taxon>Sar</taxon>
        <taxon>Stramenopiles</taxon>
        <taxon>Ochrophyta</taxon>
        <taxon>Bacillariophyta</taxon>
        <taxon>Coscinodiscophyceae</taxon>
        <taxon>Thalassiosirophycidae</taxon>
        <taxon>Thalassiosirales</taxon>
        <taxon>Skeletonemataceae</taxon>
        <taxon>Skeletonema</taxon>
        <taxon>Skeletonema marinoi-dohrnii complex</taxon>
    </lineage>
</organism>
<proteinExistence type="predicted"/>
<protein>
    <submittedName>
        <fullName evidence="1">Uncharacterized protein</fullName>
    </submittedName>
</protein>
<evidence type="ECO:0000313" key="1">
    <source>
        <dbReference type="EMBL" id="KAK1733696.1"/>
    </source>
</evidence>
<sequence length="74" mass="8094">MTLNPTFVFSRTCLGKICSYIHSSDYSIPLIEHVAPLQLSTGLLQGIELQQQFLNCKRHVSDSSHAATSTFGGP</sequence>
<comment type="caution">
    <text evidence="1">The sequence shown here is derived from an EMBL/GenBank/DDBJ whole genome shotgun (WGS) entry which is preliminary data.</text>
</comment>
<dbReference type="AlphaFoldDB" id="A0AAD8XUP9"/>